<sequence>MKCIKCNNEIPELRLKALPTAKTCIACSQTNRVAGFPIISSKTTYSELQIVSQETADTLYAKQERKGSRPSEGMNQANKE</sequence>
<protein>
    <submittedName>
        <fullName evidence="7">TraR/DksA C4-type zinc finger protein</fullName>
    </submittedName>
</protein>
<keyword evidence="8" id="KW-1185">Reference proteome</keyword>
<gene>
    <name evidence="7" type="ORF">Q0590_09305</name>
</gene>
<dbReference type="EMBL" id="JAUKPO010000004">
    <property type="protein sequence ID" value="MDO1446444.1"/>
    <property type="molecule type" value="Genomic_DNA"/>
</dbReference>
<dbReference type="Proteomes" id="UP001168528">
    <property type="component" value="Unassembled WGS sequence"/>
</dbReference>
<dbReference type="PROSITE" id="PS51128">
    <property type="entry name" value="ZF_DKSA_2"/>
    <property type="match status" value="1"/>
</dbReference>
<accession>A0ABT8R2W6</accession>
<organism evidence="7 8">
    <name type="scientific">Rhodocytophaga aerolata</name>
    <dbReference type="NCBI Taxonomy" id="455078"/>
    <lineage>
        <taxon>Bacteria</taxon>
        <taxon>Pseudomonadati</taxon>
        <taxon>Bacteroidota</taxon>
        <taxon>Cytophagia</taxon>
        <taxon>Cytophagales</taxon>
        <taxon>Rhodocytophagaceae</taxon>
        <taxon>Rhodocytophaga</taxon>
    </lineage>
</organism>
<evidence type="ECO:0000313" key="8">
    <source>
        <dbReference type="Proteomes" id="UP001168528"/>
    </source>
</evidence>
<dbReference type="RefSeq" id="WP_302037249.1">
    <property type="nucleotide sequence ID" value="NZ_JAUKPO010000004.1"/>
</dbReference>
<evidence type="ECO:0000259" key="6">
    <source>
        <dbReference type="Pfam" id="PF01258"/>
    </source>
</evidence>
<keyword evidence="2" id="KW-0863">Zinc-finger</keyword>
<evidence type="ECO:0000256" key="2">
    <source>
        <dbReference type="ARBA" id="ARBA00022771"/>
    </source>
</evidence>
<dbReference type="SUPFAM" id="SSF57716">
    <property type="entry name" value="Glucocorticoid receptor-like (DNA-binding domain)"/>
    <property type="match status" value="1"/>
</dbReference>
<dbReference type="Gene3D" id="1.20.120.910">
    <property type="entry name" value="DksA, coiled-coil domain"/>
    <property type="match status" value="1"/>
</dbReference>
<keyword evidence="1" id="KW-0479">Metal-binding</keyword>
<evidence type="ECO:0000256" key="1">
    <source>
        <dbReference type="ARBA" id="ARBA00022723"/>
    </source>
</evidence>
<dbReference type="InterPro" id="IPR000962">
    <property type="entry name" value="Znf_DskA_TraR"/>
</dbReference>
<evidence type="ECO:0000256" key="3">
    <source>
        <dbReference type="ARBA" id="ARBA00022833"/>
    </source>
</evidence>
<proteinExistence type="predicted"/>
<feature type="zinc finger region" description="dksA C4-type" evidence="4">
    <location>
        <begin position="3"/>
        <end position="27"/>
    </location>
</feature>
<name>A0ABT8R2W6_9BACT</name>
<dbReference type="Pfam" id="PF01258">
    <property type="entry name" value="zf-dskA_traR"/>
    <property type="match status" value="1"/>
</dbReference>
<evidence type="ECO:0000256" key="5">
    <source>
        <dbReference type="SAM" id="MobiDB-lite"/>
    </source>
</evidence>
<comment type="caution">
    <text evidence="7">The sequence shown here is derived from an EMBL/GenBank/DDBJ whole genome shotgun (WGS) entry which is preliminary data.</text>
</comment>
<keyword evidence="3" id="KW-0862">Zinc</keyword>
<feature type="region of interest" description="Disordered" evidence="5">
    <location>
        <begin position="61"/>
        <end position="80"/>
    </location>
</feature>
<feature type="domain" description="Zinc finger DksA/TraR C4-type" evidence="6">
    <location>
        <begin position="3"/>
        <end position="27"/>
    </location>
</feature>
<evidence type="ECO:0000256" key="4">
    <source>
        <dbReference type="PROSITE-ProRule" id="PRU00510"/>
    </source>
</evidence>
<reference evidence="7" key="1">
    <citation type="submission" date="2023-07" db="EMBL/GenBank/DDBJ databases">
        <title>The genome sequence of Rhodocytophaga aerolata KACC 12507.</title>
        <authorList>
            <person name="Zhang X."/>
        </authorList>
    </citation>
    <scope>NUCLEOTIDE SEQUENCE</scope>
    <source>
        <strain evidence="7">KACC 12507</strain>
    </source>
</reference>
<evidence type="ECO:0000313" key="7">
    <source>
        <dbReference type="EMBL" id="MDO1446444.1"/>
    </source>
</evidence>